<gene>
    <name evidence="2" type="ORF">GC722_01525</name>
</gene>
<evidence type="ECO:0008006" key="4">
    <source>
        <dbReference type="Google" id="ProtNLM"/>
    </source>
</evidence>
<name>A0A6A9V033_9ACTN</name>
<keyword evidence="3" id="KW-1185">Reference proteome</keyword>
<dbReference type="RefSeq" id="WP_156607340.1">
    <property type="nucleotide sequence ID" value="NZ_WPCU01000003.1"/>
</dbReference>
<dbReference type="EMBL" id="WPCU01000003">
    <property type="protein sequence ID" value="MVA74720.1"/>
    <property type="molecule type" value="Genomic_DNA"/>
</dbReference>
<dbReference type="InterPro" id="IPR023833">
    <property type="entry name" value="Signal_pept_SipW-depend-type"/>
</dbReference>
<evidence type="ECO:0000256" key="1">
    <source>
        <dbReference type="SAM" id="Phobius"/>
    </source>
</evidence>
<protein>
    <recommendedName>
        <fullName evidence="4">Ribosomally synthesized peptide with SipW-like signal peptide</fullName>
    </recommendedName>
</protein>
<evidence type="ECO:0000313" key="2">
    <source>
        <dbReference type="EMBL" id="MVA74720.1"/>
    </source>
</evidence>
<dbReference type="Proteomes" id="UP000435304">
    <property type="component" value="Unassembled WGS sequence"/>
</dbReference>
<dbReference type="NCBIfam" id="TIGR04088">
    <property type="entry name" value="cognate_SipW"/>
    <property type="match status" value="1"/>
</dbReference>
<proteinExistence type="predicted"/>
<organism evidence="2 3">
    <name type="scientific">Auraticoccus cholistanensis</name>
    <dbReference type="NCBI Taxonomy" id="2656650"/>
    <lineage>
        <taxon>Bacteria</taxon>
        <taxon>Bacillati</taxon>
        <taxon>Actinomycetota</taxon>
        <taxon>Actinomycetes</taxon>
        <taxon>Propionibacteriales</taxon>
        <taxon>Propionibacteriaceae</taxon>
        <taxon>Auraticoccus</taxon>
    </lineage>
</organism>
<reference evidence="2 3" key="1">
    <citation type="submission" date="2019-12" db="EMBL/GenBank/DDBJ databases">
        <title>Auraticoccus cholistani sp. nov., an actinomycete isolated from soil of Cholistan desert.</title>
        <authorList>
            <person name="Cheema M.T."/>
        </authorList>
    </citation>
    <scope>NUCLEOTIDE SEQUENCE [LARGE SCALE GENOMIC DNA]</scope>
    <source>
        <strain evidence="2 3">F435</strain>
    </source>
</reference>
<keyword evidence="1" id="KW-0812">Transmembrane</keyword>
<comment type="caution">
    <text evidence="2">The sequence shown here is derived from an EMBL/GenBank/DDBJ whole genome shotgun (WGS) entry which is preliminary data.</text>
</comment>
<sequence length="214" mass="21664">MSGPRRAVEQTRRPRSLWRPVLALAAAVVLGVGGASSYAYWQDTAQVTTGQITAGTLDLQLDSGGAVGTGTAYTKTSIAASNLYPGERLAFPLTVRNVGGVPVRYSATVTRAASQPWTYDATAITLQVYAGPTTAAGTSYPRTGSCGGTALHSSAVAVAPSGGPQALFSARGPLGGGAEEPLCLLVAMPSTAANANQGKTGTLQLDLTAEQVVP</sequence>
<feature type="transmembrane region" description="Helical" evidence="1">
    <location>
        <begin position="21"/>
        <end position="41"/>
    </location>
</feature>
<keyword evidence="1" id="KW-1133">Transmembrane helix</keyword>
<dbReference type="AlphaFoldDB" id="A0A6A9V033"/>
<keyword evidence="1" id="KW-0472">Membrane</keyword>
<evidence type="ECO:0000313" key="3">
    <source>
        <dbReference type="Proteomes" id="UP000435304"/>
    </source>
</evidence>
<accession>A0A6A9V033</accession>